<dbReference type="Pfam" id="PF13360">
    <property type="entry name" value="PQQ_2"/>
    <property type="match status" value="1"/>
</dbReference>
<reference evidence="3" key="1">
    <citation type="submission" date="2022-09" db="EMBL/GenBank/DDBJ databases">
        <title>Diverse halophilic archaea isolated from saline environments.</title>
        <authorList>
            <person name="Cui H.-L."/>
        </authorList>
    </citation>
    <scope>NUCLEOTIDE SEQUENCE</scope>
    <source>
        <strain evidence="3">ZS-35-S2</strain>
        <plasmid evidence="3">unnamed1</plasmid>
    </source>
</reference>
<dbReference type="GeneID" id="74945180"/>
<dbReference type="InterPro" id="IPR015943">
    <property type="entry name" value="WD40/YVTN_repeat-like_dom_sf"/>
</dbReference>
<keyword evidence="3" id="KW-0614">Plasmid</keyword>
<dbReference type="InterPro" id="IPR011047">
    <property type="entry name" value="Quinoprotein_ADH-like_sf"/>
</dbReference>
<feature type="region of interest" description="Disordered" evidence="1">
    <location>
        <begin position="469"/>
        <end position="556"/>
    </location>
</feature>
<feature type="region of interest" description="Disordered" evidence="1">
    <location>
        <begin position="431"/>
        <end position="457"/>
    </location>
</feature>
<protein>
    <submittedName>
        <fullName evidence="3">PQQ-binding-like beta-propeller repeat protein</fullName>
    </submittedName>
</protein>
<dbReference type="EMBL" id="CP104004">
    <property type="protein sequence ID" value="UWM56945.1"/>
    <property type="molecule type" value="Genomic_DNA"/>
</dbReference>
<dbReference type="Gene3D" id="2.130.10.10">
    <property type="entry name" value="YVTN repeat-like/Quinoprotein amine dehydrogenase"/>
    <property type="match status" value="1"/>
</dbReference>
<feature type="compositionally biased region" description="Polar residues" evidence="1">
    <location>
        <begin position="521"/>
        <end position="534"/>
    </location>
</feature>
<feature type="domain" description="Pyrrolo-quinoline quinone repeat" evidence="2">
    <location>
        <begin position="63"/>
        <end position="274"/>
    </location>
</feature>
<geneLocation type="plasmid" evidence="3 4">
    <name>unnamed1</name>
</geneLocation>
<dbReference type="InterPro" id="IPR018391">
    <property type="entry name" value="PQQ_b-propeller_rpt"/>
</dbReference>
<dbReference type="Proteomes" id="UP001057580">
    <property type="component" value="Plasmid unnamed1"/>
</dbReference>
<evidence type="ECO:0000313" key="3">
    <source>
        <dbReference type="EMBL" id="UWM56945.1"/>
    </source>
</evidence>
<evidence type="ECO:0000313" key="4">
    <source>
        <dbReference type="Proteomes" id="UP001057580"/>
    </source>
</evidence>
<organism evidence="3 4">
    <name type="scientific">Salinirubellus salinus</name>
    <dbReference type="NCBI Taxonomy" id="1364945"/>
    <lineage>
        <taxon>Archaea</taxon>
        <taxon>Methanobacteriati</taxon>
        <taxon>Methanobacteriota</taxon>
        <taxon>Stenosarchaea group</taxon>
        <taxon>Halobacteria</taxon>
        <taxon>Halobacteriales</taxon>
        <taxon>Natronomonadaceae</taxon>
        <taxon>Salinirubellus</taxon>
    </lineage>
</organism>
<name>A0A9E7R6Q5_9EURY</name>
<dbReference type="AlphaFoldDB" id="A0A9E7R6Q5"/>
<sequence>MDKNQGGGRPNSWNSVSRRNIVTSAGGLALLSSVGVVESVNAKSRNRTTSEGSVSQPTLNNDASGPTVYVSLGDRLVAIDAISGDEVWEAQIEAGDTGINTPTVVNGTVYVTHKNFIYAFDAVSGEREWVFENDIPNPFLDSLAITLVDDILYLGNRGGFEFSDRAHILALDVTTQSVVWKSKKYRVDEDTTRGVWTFSPVFVEDGEVYVAGVFGNLFVINRESGEIIERIDNFDEGDVQMSLITKSSNNIYTAPIDTDEIASVDVPSMEINWRYVLEDAIRVESPIIDEEFIYYFITTSEGPQVYILNKDGTLHNRLSLRQDSRIVLENNELYILGESSIKRINPQNTAEQIEYNLSKVNQGGTTLGSLATILDGFIFSSGGGSICCLALQSNDDGDDVSDLGGRILWEYEPSLESYSSSIPTIVANPQSGSSVGARTGEGFTGQYPGKTVESTNPLEQLRQKALSAFESDNDVDSTPDASSDDQSSTKTETATPTPTPTETPTATPTPSDTPTPTSTPNYASDTTVTEQNNELGDDGTGPTQTTSGQMPGFGVPTAIAALGGISYILYSRSRSNDAENEGP</sequence>
<dbReference type="SUPFAM" id="SSF50998">
    <property type="entry name" value="Quinoprotein alcohol dehydrogenase-like"/>
    <property type="match status" value="1"/>
</dbReference>
<keyword evidence="4" id="KW-1185">Reference proteome</keyword>
<dbReference type="InterPro" id="IPR002372">
    <property type="entry name" value="PQQ_rpt_dom"/>
</dbReference>
<dbReference type="PANTHER" id="PTHR34512:SF30">
    <property type="entry name" value="OUTER MEMBRANE PROTEIN ASSEMBLY FACTOR BAMB"/>
    <property type="match status" value="1"/>
</dbReference>
<dbReference type="RefSeq" id="WP_260644056.1">
    <property type="nucleotide sequence ID" value="NZ_CP104004.1"/>
</dbReference>
<evidence type="ECO:0000256" key="1">
    <source>
        <dbReference type="SAM" id="MobiDB-lite"/>
    </source>
</evidence>
<proteinExistence type="predicted"/>
<accession>A0A9E7R6Q5</accession>
<gene>
    <name evidence="3" type="ORF">N0B31_22120</name>
</gene>
<dbReference type="SMART" id="SM00564">
    <property type="entry name" value="PQQ"/>
    <property type="match status" value="4"/>
</dbReference>
<evidence type="ECO:0000259" key="2">
    <source>
        <dbReference type="Pfam" id="PF13360"/>
    </source>
</evidence>
<dbReference type="KEGG" id="ssai:N0B31_22120"/>
<feature type="compositionally biased region" description="Low complexity" evidence="1">
    <location>
        <begin position="488"/>
        <end position="520"/>
    </location>
</feature>
<dbReference type="PANTHER" id="PTHR34512">
    <property type="entry name" value="CELL SURFACE PROTEIN"/>
    <property type="match status" value="1"/>
</dbReference>